<proteinExistence type="predicted"/>
<dbReference type="Proteomes" id="UP000239209">
    <property type="component" value="Unassembled WGS sequence"/>
</dbReference>
<keyword evidence="5" id="KW-1185">Reference proteome</keyword>
<sequence length="299" mass="29439">MTVWPWLAATALLTTAAAIAAWPARGSLGRLGPSARPAPGPAAVHALAARSPRRFLATSAVAAAALATLSGGPAAGFVACVYAALGARALSRRATRRRAAEARARDLDELTALAADLRAGLPGSRASAGLPSGRTDLPGGRARAGIPGGRARAGLPGGRARAGFSGARAHDGLPGGEAGIGGRLGELTATAERLAERTGAPMADLIERIETDARAADRAVAAAAAQVAGAQATAVLLAALPAGGIALGYGMGADPLRILLRTPLGGACAVGAVLLQVAGLLWAERLVSGPFQDPAGPGR</sequence>
<protein>
    <submittedName>
        <fullName evidence="4">Tight adherence protein B</fullName>
    </submittedName>
</protein>
<dbReference type="PANTHER" id="PTHR35007:SF4">
    <property type="entry name" value="CONSERVED TRANSMEMBRANE PROTEIN-RELATED"/>
    <property type="match status" value="1"/>
</dbReference>
<feature type="transmembrane region" description="Helical" evidence="2">
    <location>
        <begin position="264"/>
        <end position="283"/>
    </location>
</feature>
<feature type="compositionally biased region" description="Low complexity" evidence="1">
    <location>
        <begin position="138"/>
        <end position="152"/>
    </location>
</feature>
<keyword evidence="2" id="KW-1133">Transmembrane helix</keyword>
<feature type="transmembrane region" description="Helical" evidence="2">
    <location>
        <begin position="60"/>
        <end position="87"/>
    </location>
</feature>
<organism evidence="4 5">
    <name type="scientific">Pseudosporangium ferrugineum</name>
    <dbReference type="NCBI Taxonomy" id="439699"/>
    <lineage>
        <taxon>Bacteria</taxon>
        <taxon>Bacillati</taxon>
        <taxon>Actinomycetota</taxon>
        <taxon>Actinomycetes</taxon>
        <taxon>Micromonosporales</taxon>
        <taxon>Micromonosporaceae</taxon>
        <taxon>Pseudosporangium</taxon>
    </lineage>
</organism>
<evidence type="ECO:0000313" key="5">
    <source>
        <dbReference type="Proteomes" id="UP000239209"/>
    </source>
</evidence>
<feature type="transmembrane region" description="Helical" evidence="2">
    <location>
        <begin position="234"/>
        <end position="252"/>
    </location>
</feature>
<feature type="signal peptide" evidence="3">
    <location>
        <begin position="1"/>
        <end position="20"/>
    </location>
</feature>
<dbReference type="PANTHER" id="PTHR35007">
    <property type="entry name" value="INTEGRAL MEMBRANE PROTEIN-RELATED"/>
    <property type="match status" value="1"/>
</dbReference>
<reference evidence="4 5" key="1">
    <citation type="submission" date="2018-03" db="EMBL/GenBank/DDBJ databases">
        <title>Genomic Encyclopedia of Archaeal and Bacterial Type Strains, Phase II (KMG-II): from individual species to whole genera.</title>
        <authorList>
            <person name="Goeker M."/>
        </authorList>
    </citation>
    <scope>NUCLEOTIDE SEQUENCE [LARGE SCALE GENOMIC DNA]</scope>
    <source>
        <strain evidence="4 5">DSM 45348</strain>
    </source>
</reference>
<dbReference type="EMBL" id="PVZG01000006">
    <property type="protein sequence ID" value="PRY29427.1"/>
    <property type="molecule type" value="Genomic_DNA"/>
</dbReference>
<dbReference type="AlphaFoldDB" id="A0A2T0S7M3"/>
<evidence type="ECO:0000256" key="2">
    <source>
        <dbReference type="SAM" id="Phobius"/>
    </source>
</evidence>
<feature type="region of interest" description="Disordered" evidence="1">
    <location>
        <begin position="124"/>
        <end position="152"/>
    </location>
</feature>
<keyword evidence="2" id="KW-0812">Transmembrane</keyword>
<name>A0A2T0S7M3_9ACTN</name>
<evidence type="ECO:0000313" key="4">
    <source>
        <dbReference type="EMBL" id="PRY29427.1"/>
    </source>
</evidence>
<keyword evidence="2" id="KW-0472">Membrane</keyword>
<gene>
    <name evidence="4" type="ORF">CLV70_106145</name>
</gene>
<evidence type="ECO:0000256" key="3">
    <source>
        <dbReference type="SAM" id="SignalP"/>
    </source>
</evidence>
<accession>A0A2T0S7M3</accession>
<feature type="chain" id="PRO_5038523129" evidence="3">
    <location>
        <begin position="21"/>
        <end position="299"/>
    </location>
</feature>
<comment type="caution">
    <text evidence="4">The sequence shown here is derived from an EMBL/GenBank/DDBJ whole genome shotgun (WGS) entry which is preliminary data.</text>
</comment>
<keyword evidence="3" id="KW-0732">Signal</keyword>
<evidence type="ECO:0000256" key="1">
    <source>
        <dbReference type="SAM" id="MobiDB-lite"/>
    </source>
</evidence>